<dbReference type="SUPFAM" id="SSF57184">
    <property type="entry name" value="Growth factor receptor domain"/>
    <property type="match status" value="2"/>
</dbReference>
<keyword evidence="2" id="KW-0812">Transmembrane</keyword>
<dbReference type="InterPro" id="IPR009030">
    <property type="entry name" value="Growth_fac_rcpt_cys_sf"/>
</dbReference>
<evidence type="ECO:0000313" key="3">
    <source>
        <dbReference type="EMBL" id="GMH49325.1"/>
    </source>
</evidence>
<name>A0A9W7DP76_9STRA</name>
<evidence type="ECO:0008006" key="5">
    <source>
        <dbReference type="Google" id="ProtNLM"/>
    </source>
</evidence>
<gene>
    <name evidence="3" type="ORF">TrVE_jg1377</name>
</gene>
<feature type="transmembrane region" description="Helical" evidence="2">
    <location>
        <begin position="495"/>
        <end position="519"/>
    </location>
</feature>
<dbReference type="Gene3D" id="2.10.50.10">
    <property type="entry name" value="Tumor Necrosis Factor Receptor, subunit A, domain 2"/>
    <property type="match status" value="2"/>
</dbReference>
<keyword evidence="2" id="KW-0472">Membrane</keyword>
<keyword evidence="4" id="KW-1185">Reference proteome</keyword>
<proteinExistence type="predicted"/>
<dbReference type="PANTHER" id="PTHR46967">
    <property type="entry name" value="INSULIN-LIKE GROWTH FACTOR BINDING PROTEIN,N-TERMINAL"/>
    <property type="match status" value="1"/>
</dbReference>
<dbReference type="SMART" id="SM01411">
    <property type="entry name" value="Ephrin_rec_like"/>
    <property type="match status" value="4"/>
</dbReference>
<dbReference type="PANTHER" id="PTHR46967:SF2">
    <property type="entry name" value="SUSHI, VON WILLEBRAND FACTOR TYPE A, EGF AND PENTRAXIN DOMAIN-CONTAINING PROTEIN 1-LIKE"/>
    <property type="match status" value="1"/>
</dbReference>
<accession>A0A9W7DP76</accession>
<reference evidence="4" key="1">
    <citation type="journal article" date="2023" name="Commun. Biol.">
        <title>Genome analysis of Parmales, the sister group of diatoms, reveals the evolutionary specialization of diatoms from phago-mixotrophs to photoautotrophs.</title>
        <authorList>
            <person name="Ban H."/>
            <person name="Sato S."/>
            <person name="Yoshikawa S."/>
            <person name="Yamada K."/>
            <person name="Nakamura Y."/>
            <person name="Ichinomiya M."/>
            <person name="Sato N."/>
            <person name="Blanc-Mathieu R."/>
            <person name="Endo H."/>
            <person name="Kuwata A."/>
            <person name="Ogata H."/>
        </authorList>
    </citation>
    <scope>NUCLEOTIDE SEQUENCE [LARGE SCALE GENOMIC DNA]</scope>
    <source>
        <strain evidence="4">NIES 3699</strain>
    </source>
</reference>
<sequence length="820" mass="89846">MFKLPSREAHQQTFSTAGSSVCTSCDAGKYSSASSADSDDVCEECEAGKFSEQGSTSCVICSFGKYSTAASSSCTSCPSGKYIADDATTTSLHADDTACINCEDGKSSDSPASSCSITCPPDTYASGGTPCTDCEAGAFAFAPGSSSSTSCPPGTSSIGSSDGSCEKCGIGKVASAGFCEDCPLSSYAPEEGFAVCLPCPPFQFPKEDQTGCEVIAGYYTDLNGDSQAIPTDGVCSDMAGMDLEDLYLEPGFWRVTKNSSRALACFTLDYCVGGNSTDDLYVEGHTGPYCEVCTDGRAKGQGGCVKCAGSTNDTIVLGFISLILLMVFVIASYIFLSKDEEVPSEEKVVSMFQRIKRFILAAQVFLKKGKVQLKILASYFQITTCLAFNLNFVFPLSFPLYMRFFSIINFDFGTFLRKGREDWSSILFNNLLIFTFLILPTISTKIMSTTGCELITDDDDIINSPREGYFLKIDRSIRCDSSDPSLGSNLAHAIAWWYSLLMGIVFPLGIPLWYFYLLFQHRFELDPGQLALRNEKSARAWNEAEKVFEYMPRSELLPRGRKFFGRIEVFKGLKPVTEEEVRKFVEVQNKEEREKSSKDETTTPLEWEYISSLDEKGATLCAIALRRYAIDQSPELKQLRFLYDSYEPSTYWFEVFETFRGLMLTDIHNGINDDASLNSLWDGVKNVLGSYVTASLSEKITEIVQGDLNIDEACKTIGLGGEEVRGKIVDKIEWTVETVVEFSVSMFVEKVKKFGGEDLVEEDESGGGIQNEVKGVMFEELDEVKEVVGEVYDSATALKNGEEGGEDGEVRQPSAVSKGE</sequence>
<dbReference type="AlphaFoldDB" id="A0A9W7DP76"/>
<keyword evidence="2" id="KW-1133">Transmembrane helix</keyword>
<protein>
    <recommendedName>
        <fullName evidence="5">Tyrosine-protein kinase ephrin type A/B receptor-like domain-containing protein</fullName>
    </recommendedName>
</protein>
<dbReference type="Proteomes" id="UP001165160">
    <property type="component" value="Unassembled WGS sequence"/>
</dbReference>
<organism evidence="3 4">
    <name type="scientific">Triparma verrucosa</name>
    <dbReference type="NCBI Taxonomy" id="1606542"/>
    <lineage>
        <taxon>Eukaryota</taxon>
        <taxon>Sar</taxon>
        <taxon>Stramenopiles</taxon>
        <taxon>Ochrophyta</taxon>
        <taxon>Bolidophyceae</taxon>
        <taxon>Parmales</taxon>
        <taxon>Triparmaceae</taxon>
        <taxon>Triparma</taxon>
    </lineage>
</organism>
<feature type="region of interest" description="Disordered" evidence="1">
    <location>
        <begin position="796"/>
        <end position="820"/>
    </location>
</feature>
<comment type="caution">
    <text evidence="3">The sequence shown here is derived from an EMBL/GenBank/DDBJ whole genome shotgun (WGS) entry which is preliminary data.</text>
</comment>
<feature type="transmembrane region" description="Helical" evidence="2">
    <location>
        <begin position="315"/>
        <end position="336"/>
    </location>
</feature>
<evidence type="ECO:0000313" key="4">
    <source>
        <dbReference type="Proteomes" id="UP001165160"/>
    </source>
</evidence>
<evidence type="ECO:0000256" key="2">
    <source>
        <dbReference type="SAM" id="Phobius"/>
    </source>
</evidence>
<feature type="transmembrane region" description="Helical" evidence="2">
    <location>
        <begin position="423"/>
        <end position="442"/>
    </location>
</feature>
<dbReference type="EMBL" id="BRXX01000593">
    <property type="protein sequence ID" value="GMH49325.1"/>
    <property type="molecule type" value="Genomic_DNA"/>
</dbReference>
<evidence type="ECO:0000256" key="1">
    <source>
        <dbReference type="SAM" id="MobiDB-lite"/>
    </source>
</evidence>